<dbReference type="PANTHER" id="PTHR42085">
    <property type="entry name" value="F-BOX DOMAIN-CONTAINING PROTEIN"/>
    <property type="match status" value="1"/>
</dbReference>
<protein>
    <submittedName>
        <fullName evidence="1">Uncharacterized protein</fullName>
    </submittedName>
</protein>
<dbReference type="EMBL" id="JAVRRT010000020">
    <property type="protein sequence ID" value="KAK5164226.1"/>
    <property type="molecule type" value="Genomic_DNA"/>
</dbReference>
<proteinExistence type="predicted"/>
<accession>A0AAV9NWC3</accession>
<dbReference type="InterPro" id="IPR038883">
    <property type="entry name" value="AN11006-like"/>
</dbReference>
<reference evidence="1 2" key="1">
    <citation type="submission" date="2023-08" db="EMBL/GenBank/DDBJ databases">
        <title>Black Yeasts Isolated from many extreme environments.</title>
        <authorList>
            <person name="Coleine C."/>
            <person name="Stajich J.E."/>
            <person name="Selbmann L."/>
        </authorList>
    </citation>
    <scope>NUCLEOTIDE SEQUENCE [LARGE SCALE GENOMIC DNA]</scope>
    <source>
        <strain evidence="1 2">CCFEE 5935</strain>
    </source>
</reference>
<organism evidence="1 2">
    <name type="scientific">Saxophila tyrrhenica</name>
    <dbReference type="NCBI Taxonomy" id="1690608"/>
    <lineage>
        <taxon>Eukaryota</taxon>
        <taxon>Fungi</taxon>
        <taxon>Dikarya</taxon>
        <taxon>Ascomycota</taxon>
        <taxon>Pezizomycotina</taxon>
        <taxon>Dothideomycetes</taxon>
        <taxon>Dothideomycetidae</taxon>
        <taxon>Mycosphaerellales</taxon>
        <taxon>Extremaceae</taxon>
        <taxon>Saxophila</taxon>
    </lineage>
</organism>
<name>A0AAV9NWC3_9PEZI</name>
<dbReference type="Proteomes" id="UP001337655">
    <property type="component" value="Unassembled WGS sequence"/>
</dbReference>
<dbReference type="GeneID" id="89931250"/>
<dbReference type="PANTHER" id="PTHR42085:SF2">
    <property type="entry name" value="F-BOX DOMAIN-CONTAINING PROTEIN"/>
    <property type="match status" value="1"/>
</dbReference>
<dbReference type="RefSeq" id="XP_064654519.1">
    <property type="nucleotide sequence ID" value="XM_064807146.1"/>
</dbReference>
<gene>
    <name evidence="1" type="ORF">LTR77_009920</name>
</gene>
<dbReference type="AlphaFoldDB" id="A0AAV9NWC3"/>
<evidence type="ECO:0000313" key="1">
    <source>
        <dbReference type="EMBL" id="KAK5164226.1"/>
    </source>
</evidence>
<comment type="caution">
    <text evidence="1">The sequence shown here is derived from an EMBL/GenBank/DDBJ whole genome shotgun (WGS) entry which is preliminary data.</text>
</comment>
<sequence>MADLFSLPAELRDHIYALVLATRTSNFIAPHRDLRSCVQPAHTRVNHQLRSETIPVPFRLHEIRIGGRITDHEVFGSDGSAPTAFDWIQRLGVFNLQHVRDFTITVGPYSSGMQVRVQQTRKGRTLELVSFRVGDEVGEWRSDFNDGPEEDRLCKQVEGALGYLASDTDLQGQEKLPGLASSPRLLRNLFVYLLRVATRIKEDYDRRVAEQRAAVKNQTEWQPRVPKTALSNDGFGFLFADNRITDHQKRLAVEYNLLHPRG</sequence>
<evidence type="ECO:0000313" key="2">
    <source>
        <dbReference type="Proteomes" id="UP001337655"/>
    </source>
</evidence>
<keyword evidence="2" id="KW-1185">Reference proteome</keyword>